<dbReference type="GeneID" id="19878024"/>
<dbReference type="InParanoid" id="L2GY70"/>
<feature type="region of interest" description="Disordered" evidence="1">
    <location>
        <begin position="63"/>
        <end position="100"/>
    </location>
</feature>
<dbReference type="VEuPathDB" id="MicrosporidiaDB:VCUG_00133"/>
<keyword evidence="4" id="KW-1185">Reference proteome</keyword>
<keyword evidence="2" id="KW-0732">Signal</keyword>
<dbReference type="HOGENOM" id="CLU_594746_0_0_1"/>
<feature type="chain" id="PRO_5003960249" evidence="2">
    <location>
        <begin position="21"/>
        <end position="460"/>
    </location>
</feature>
<organism evidence="3 4">
    <name type="scientific">Vavraia culicis (isolate floridensis)</name>
    <name type="common">Microsporidian parasite</name>
    <dbReference type="NCBI Taxonomy" id="948595"/>
    <lineage>
        <taxon>Eukaryota</taxon>
        <taxon>Fungi</taxon>
        <taxon>Fungi incertae sedis</taxon>
        <taxon>Microsporidia</taxon>
        <taxon>Pleistophoridae</taxon>
        <taxon>Vavraia</taxon>
    </lineage>
</organism>
<feature type="compositionally biased region" description="Basic and acidic residues" evidence="1">
    <location>
        <begin position="160"/>
        <end position="169"/>
    </location>
</feature>
<evidence type="ECO:0000256" key="1">
    <source>
        <dbReference type="SAM" id="MobiDB-lite"/>
    </source>
</evidence>
<reference evidence="4" key="1">
    <citation type="submission" date="2011-03" db="EMBL/GenBank/DDBJ databases">
        <title>The genome sequence of Vavraia culicis strain floridensis.</title>
        <authorList>
            <consortium name="The Broad Institute Genome Sequencing Platform"/>
            <person name="Cuomo C."/>
            <person name="Becnel J."/>
            <person name="Sanscrainte N."/>
            <person name="Young S.K."/>
            <person name="Zeng Q."/>
            <person name="Gargeya S."/>
            <person name="Fitzgerald M."/>
            <person name="Haas B."/>
            <person name="Abouelleil A."/>
            <person name="Alvarado L."/>
            <person name="Arachchi H.M."/>
            <person name="Berlin A."/>
            <person name="Chapman S.B."/>
            <person name="Gearin G."/>
            <person name="Goldberg J."/>
            <person name="Griggs A."/>
            <person name="Gujja S."/>
            <person name="Hansen M."/>
            <person name="Heiman D."/>
            <person name="Howarth C."/>
            <person name="Larimer J."/>
            <person name="Lui A."/>
            <person name="MacDonald P.J.P."/>
            <person name="McCowen C."/>
            <person name="Montmayeur A."/>
            <person name="Murphy C."/>
            <person name="Neiman D."/>
            <person name="Pearson M."/>
            <person name="Priest M."/>
            <person name="Roberts A."/>
            <person name="Saif S."/>
            <person name="Shea T."/>
            <person name="Sisk P."/>
            <person name="Stolte C."/>
            <person name="Sykes S."/>
            <person name="Wortman J."/>
            <person name="Nusbaum C."/>
            <person name="Birren B."/>
        </authorList>
    </citation>
    <scope>NUCLEOTIDE SEQUENCE [LARGE SCALE GENOMIC DNA]</scope>
    <source>
        <strain evidence="4">floridensis</strain>
    </source>
</reference>
<gene>
    <name evidence="3" type="ORF">VCUG_00133</name>
</gene>
<feature type="region of interest" description="Disordered" evidence="1">
    <location>
        <begin position="133"/>
        <end position="171"/>
    </location>
</feature>
<accession>L2GY70</accession>
<dbReference type="Proteomes" id="UP000011081">
    <property type="component" value="Unassembled WGS sequence"/>
</dbReference>
<feature type="compositionally biased region" description="Polar residues" evidence="1">
    <location>
        <begin position="201"/>
        <end position="211"/>
    </location>
</feature>
<feature type="compositionally biased region" description="Polar residues" evidence="1">
    <location>
        <begin position="63"/>
        <end position="72"/>
    </location>
</feature>
<feature type="signal peptide" evidence="2">
    <location>
        <begin position="1"/>
        <end position="20"/>
    </location>
</feature>
<name>L2GY70_VAVCU</name>
<proteinExistence type="predicted"/>
<evidence type="ECO:0000313" key="3">
    <source>
        <dbReference type="EMBL" id="ELA48297.1"/>
    </source>
</evidence>
<dbReference type="RefSeq" id="XP_008073158.1">
    <property type="nucleotide sequence ID" value="XM_008074967.1"/>
</dbReference>
<dbReference type="AlphaFoldDB" id="L2GY70"/>
<sequence>MKYALLSIITVLCHVPSIVGSYQDETRNIMPEMPYSATNSTITQPITIISDPPDEQESLVTIDSDSAQQPVSGNDVDEHSGPTDSDENAQSVTTEEDTAADTLNQALDVRIPYTLFRGFKMLNFGVEDNSQQSSEGLAECTPVPNGNNADQGLNAVGTRPETDLDDHGTGSHNMIEQRYVGSYMYCIDAGSSEEITEHPDLSSSAESSELNDTADVPPSRPSFKTWKLNLNGHFEAPDFETQQKVLDLSFSDQTSPTPKCKEPSEKNKLLTCRDAYNPQANDQFCSYSITDFIQVESADSDEDTGALSPKSGEQNSESVGALSESPTASTNTTVCTNSSLVKRVAAINTKLAGLRKLICSNHKHLTVSDYTRLLNYQLSMCDCVNLMMKRFKTNTQSILHHEAAVNSCEKLLKNIEHLVESSVAISDPAKAADLEEQFLLLDAEHSALKRSLKNQEFCIG</sequence>
<dbReference type="EMBL" id="GL877405">
    <property type="protein sequence ID" value="ELA48297.1"/>
    <property type="molecule type" value="Genomic_DNA"/>
</dbReference>
<feature type="region of interest" description="Disordered" evidence="1">
    <location>
        <begin position="194"/>
        <end position="218"/>
    </location>
</feature>
<feature type="compositionally biased region" description="Polar residues" evidence="1">
    <location>
        <begin position="311"/>
        <end position="333"/>
    </location>
</feature>
<evidence type="ECO:0000256" key="2">
    <source>
        <dbReference type="SAM" id="SignalP"/>
    </source>
</evidence>
<protein>
    <submittedName>
        <fullName evidence="3">Uncharacterized protein</fullName>
    </submittedName>
</protein>
<evidence type="ECO:0000313" key="4">
    <source>
        <dbReference type="Proteomes" id="UP000011081"/>
    </source>
</evidence>
<feature type="region of interest" description="Disordered" evidence="1">
    <location>
        <begin position="298"/>
        <end position="333"/>
    </location>
</feature>